<proteinExistence type="predicted"/>
<evidence type="ECO:0000313" key="3">
    <source>
        <dbReference type="Proteomes" id="UP000708208"/>
    </source>
</evidence>
<feature type="region of interest" description="Disordered" evidence="1">
    <location>
        <begin position="1"/>
        <end position="113"/>
    </location>
</feature>
<gene>
    <name evidence="2" type="ORF">AFUS01_LOCUS18096</name>
</gene>
<dbReference type="Proteomes" id="UP000708208">
    <property type="component" value="Unassembled WGS sequence"/>
</dbReference>
<feature type="compositionally biased region" description="Basic and acidic residues" evidence="1">
    <location>
        <begin position="11"/>
        <end position="20"/>
    </location>
</feature>
<evidence type="ECO:0000256" key="1">
    <source>
        <dbReference type="SAM" id="MobiDB-lite"/>
    </source>
</evidence>
<name>A0A8J2P391_9HEXA</name>
<sequence length="153" mass="17041">MSLAPTEENEENYHQGKDESSDQDPDVSGKDPNSDEDSADDDKDKQETPRNTSADTEVLTDDESTPLGPQSVLTDDKSTPLPGTPSTTGATWRKYKQVAKRRKIPVPGDHSPRCLRDRVTLKKPDYYEAKLANIDEQSDLVDEVSSEPNTYEE</sequence>
<protein>
    <submittedName>
        <fullName evidence="2">Uncharacterized protein</fullName>
    </submittedName>
</protein>
<evidence type="ECO:0000313" key="2">
    <source>
        <dbReference type="EMBL" id="CAG7729379.1"/>
    </source>
</evidence>
<dbReference type="AlphaFoldDB" id="A0A8J2P391"/>
<dbReference type="EMBL" id="CAJVCH010177320">
    <property type="protein sequence ID" value="CAG7729379.1"/>
    <property type="molecule type" value="Genomic_DNA"/>
</dbReference>
<organism evidence="2 3">
    <name type="scientific">Allacma fusca</name>
    <dbReference type="NCBI Taxonomy" id="39272"/>
    <lineage>
        <taxon>Eukaryota</taxon>
        <taxon>Metazoa</taxon>
        <taxon>Ecdysozoa</taxon>
        <taxon>Arthropoda</taxon>
        <taxon>Hexapoda</taxon>
        <taxon>Collembola</taxon>
        <taxon>Symphypleona</taxon>
        <taxon>Sminthuridae</taxon>
        <taxon>Allacma</taxon>
    </lineage>
</organism>
<feature type="compositionally biased region" description="Low complexity" evidence="1">
    <location>
        <begin position="79"/>
        <end position="91"/>
    </location>
</feature>
<keyword evidence="3" id="KW-1185">Reference proteome</keyword>
<comment type="caution">
    <text evidence="2">The sequence shown here is derived from an EMBL/GenBank/DDBJ whole genome shotgun (WGS) entry which is preliminary data.</text>
</comment>
<reference evidence="2" key="1">
    <citation type="submission" date="2021-06" db="EMBL/GenBank/DDBJ databases">
        <authorList>
            <person name="Hodson N. C."/>
            <person name="Mongue J. A."/>
            <person name="Jaron S. K."/>
        </authorList>
    </citation>
    <scope>NUCLEOTIDE SEQUENCE</scope>
</reference>
<accession>A0A8J2P391</accession>
<feature type="compositionally biased region" description="Basic residues" evidence="1">
    <location>
        <begin position="93"/>
        <end position="104"/>
    </location>
</feature>